<feature type="non-terminal residue" evidence="1">
    <location>
        <position position="1"/>
    </location>
</feature>
<comment type="caution">
    <text evidence="1">The sequence shown here is derived from an EMBL/GenBank/DDBJ whole genome shotgun (WGS) entry which is preliminary data.</text>
</comment>
<protein>
    <recommendedName>
        <fullName evidence="3">Terminase large subunit gp17-like C-terminal domain-containing protein</fullName>
    </recommendedName>
</protein>
<dbReference type="Proteomes" id="UP000230025">
    <property type="component" value="Unassembled WGS sequence"/>
</dbReference>
<reference evidence="2" key="1">
    <citation type="submission" date="2017-09" db="EMBL/GenBank/DDBJ databases">
        <title>Depth-based differentiation of microbial function through sediment-hosted aquifers and enrichment of novel symbionts in the deep terrestrial subsurface.</title>
        <authorList>
            <person name="Probst A.J."/>
            <person name="Ladd B."/>
            <person name="Jarett J.K."/>
            <person name="Geller-Mcgrath D.E."/>
            <person name="Sieber C.M.K."/>
            <person name="Emerson J.B."/>
            <person name="Anantharaman K."/>
            <person name="Thomas B.C."/>
            <person name="Malmstrom R."/>
            <person name="Stieglmeier M."/>
            <person name="Klingl A."/>
            <person name="Woyke T."/>
            <person name="Ryan C.M."/>
            <person name="Banfield J.F."/>
        </authorList>
    </citation>
    <scope>NUCLEOTIDE SEQUENCE [LARGE SCALE GENOMIC DNA]</scope>
</reference>
<evidence type="ECO:0000313" key="1">
    <source>
        <dbReference type="EMBL" id="PIW33320.1"/>
    </source>
</evidence>
<dbReference type="EMBL" id="PFFY01000197">
    <property type="protein sequence ID" value="PIW33320.1"/>
    <property type="molecule type" value="Genomic_DNA"/>
</dbReference>
<dbReference type="AlphaFoldDB" id="A0A2M7GYF9"/>
<evidence type="ECO:0008006" key="3">
    <source>
        <dbReference type="Google" id="ProtNLM"/>
    </source>
</evidence>
<organism evidence="1 2">
    <name type="scientific">bacterium (Candidatus Ratteibacteria) CG15_BIG_FIL_POST_REV_8_21_14_020_41_12</name>
    <dbReference type="NCBI Taxonomy" id="2014291"/>
    <lineage>
        <taxon>Bacteria</taxon>
        <taxon>Candidatus Ratteibacteria</taxon>
    </lineage>
</organism>
<proteinExistence type="predicted"/>
<evidence type="ECO:0000313" key="2">
    <source>
        <dbReference type="Proteomes" id="UP000230025"/>
    </source>
</evidence>
<accession>A0A2M7GYF9</accession>
<sequence length="215" mass="24415">ATRRLSSSLLKTVKKSTVPDTVQKFMTVDPAGDDKDGKGDSWAFMVVGIDPKQDEIGASDVYIMDLCITPMSMNEAIDSISRMYLRNGIIIQLGVEKVALSTIEIHIASALAAQGRVLSTDYQNLVILRPAGRKKTNRIESALTWPLYNGKIHINEEIPKVYRERLGNEMDKFPYWHDDGLDALSYFYDMINDYHLGWYSEDFEIIGKRPKDGYR</sequence>
<gene>
    <name evidence="1" type="ORF">COW28_04140</name>
</gene>
<name>A0A2M7GYF9_9BACT</name>